<keyword evidence="3" id="KW-1003">Cell membrane</keyword>
<evidence type="ECO:0000256" key="6">
    <source>
        <dbReference type="ARBA" id="ARBA00023136"/>
    </source>
</evidence>
<keyword evidence="4 9" id="KW-0812">Transmembrane</keyword>
<dbReference type="Pfam" id="PF00060">
    <property type="entry name" value="Lig_chan"/>
    <property type="match status" value="1"/>
</dbReference>
<feature type="non-terminal residue" evidence="11">
    <location>
        <position position="192"/>
    </location>
</feature>
<keyword evidence="6 9" id="KW-0472">Membrane</keyword>
<comment type="subcellular location">
    <subcellularLocation>
        <location evidence="1">Cell membrane</location>
        <topology evidence="1">Multi-pass membrane protein</topology>
    </subcellularLocation>
</comment>
<dbReference type="InterPro" id="IPR001320">
    <property type="entry name" value="Iontro_rcpt_C"/>
</dbReference>
<evidence type="ECO:0000256" key="8">
    <source>
        <dbReference type="ARBA" id="ARBA00023180"/>
    </source>
</evidence>
<sequence>MTKQLNFTFDVSEPCDLNPKTGEWNGNVREISSSDADASAVAFSKTSDRNNTTCSDTLMISIGALASILYGLNSNTNEFLKVYWLPFALDVWICTLAVIPLVALAMLITVAAKGRPEMEENNEDEDISFRKGVWFAATTLMQQGQENTPERGPARIVFGLMWAISVLMYAHYTSNLMSYFTITKPHMNINNL</sequence>
<dbReference type="GO" id="GO:0050906">
    <property type="term" value="P:detection of stimulus involved in sensory perception"/>
    <property type="evidence" value="ECO:0007669"/>
    <property type="project" value="UniProtKB-ARBA"/>
</dbReference>
<evidence type="ECO:0000256" key="9">
    <source>
        <dbReference type="SAM" id="Phobius"/>
    </source>
</evidence>
<feature type="transmembrane region" description="Helical" evidence="9">
    <location>
        <begin position="84"/>
        <end position="108"/>
    </location>
</feature>
<evidence type="ECO:0000256" key="7">
    <source>
        <dbReference type="ARBA" id="ARBA00023170"/>
    </source>
</evidence>
<dbReference type="GO" id="GO:0015276">
    <property type="term" value="F:ligand-gated monoatomic ion channel activity"/>
    <property type="evidence" value="ECO:0007669"/>
    <property type="project" value="InterPro"/>
</dbReference>
<organism evidence="11 12">
    <name type="scientific">Meganyctiphanes norvegica</name>
    <name type="common">Northern krill</name>
    <name type="synonym">Thysanopoda norvegica</name>
    <dbReference type="NCBI Taxonomy" id="48144"/>
    <lineage>
        <taxon>Eukaryota</taxon>
        <taxon>Metazoa</taxon>
        <taxon>Ecdysozoa</taxon>
        <taxon>Arthropoda</taxon>
        <taxon>Crustacea</taxon>
        <taxon>Multicrustacea</taxon>
        <taxon>Malacostraca</taxon>
        <taxon>Eumalacostraca</taxon>
        <taxon>Eucarida</taxon>
        <taxon>Euphausiacea</taxon>
        <taxon>Euphausiidae</taxon>
        <taxon>Meganyctiphanes</taxon>
    </lineage>
</organism>
<comment type="similarity">
    <text evidence="2">Belongs to the glutamate-gated ion channel (TC 1.A.10.1) family.</text>
</comment>
<feature type="transmembrane region" description="Helical" evidence="9">
    <location>
        <begin position="53"/>
        <end position="72"/>
    </location>
</feature>
<gene>
    <name evidence="11" type="ORF">MNOR_LOCUS188</name>
</gene>
<dbReference type="PANTHER" id="PTHR42643:SF24">
    <property type="entry name" value="IONOTROPIC RECEPTOR 60A"/>
    <property type="match status" value="1"/>
</dbReference>
<proteinExistence type="inferred from homology"/>
<dbReference type="AlphaFoldDB" id="A0AAV2PH41"/>
<dbReference type="Gene3D" id="1.10.287.70">
    <property type="match status" value="1"/>
</dbReference>
<dbReference type="InterPro" id="IPR052192">
    <property type="entry name" value="Insect_Ionotropic_Sensory_Rcpt"/>
</dbReference>
<evidence type="ECO:0000256" key="2">
    <source>
        <dbReference type="ARBA" id="ARBA00008685"/>
    </source>
</evidence>
<evidence type="ECO:0000259" key="10">
    <source>
        <dbReference type="Pfam" id="PF00060"/>
    </source>
</evidence>
<feature type="transmembrane region" description="Helical" evidence="9">
    <location>
        <begin position="154"/>
        <end position="172"/>
    </location>
</feature>
<dbReference type="Gene3D" id="3.40.190.10">
    <property type="entry name" value="Periplasmic binding protein-like II"/>
    <property type="match status" value="1"/>
</dbReference>
<protein>
    <recommendedName>
        <fullName evidence="10">Ionotropic glutamate receptor C-terminal domain-containing protein</fullName>
    </recommendedName>
</protein>
<keyword evidence="5 9" id="KW-1133">Transmembrane helix</keyword>
<keyword evidence="8" id="KW-0325">Glycoprotein</keyword>
<name>A0AAV2PH41_MEGNR</name>
<comment type="caution">
    <text evidence="11">The sequence shown here is derived from an EMBL/GenBank/DDBJ whole genome shotgun (WGS) entry which is preliminary data.</text>
</comment>
<keyword evidence="7" id="KW-0675">Receptor</keyword>
<evidence type="ECO:0000256" key="4">
    <source>
        <dbReference type="ARBA" id="ARBA00022692"/>
    </source>
</evidence>
<evidence type="ECO:0000256" key="1">
    <source>
        <dbReference type="ARBA" id="ARBA00004651"/>
    </source>
</evidence>
<reference evidence="11 12" key="1">
    <citation type="submission" date="2024-05" db="EMBL/GenBank/DDBJ databases">
        <authorList>
            <person name="Wallberg A."/>
        </authorList>
    </citation>
    <scope>NUCLEOTIDE SEQUENCE [LARGE SCALE GENOMIC DNA]</scope>
</reference>
<evidence type="ECO:0000313" key="11">
    <source>
        <dbReference type="EMBL" id="CAL4058744.1"/>
    </source>
</evidence>
<dbReference type="Proteomes" id="UP001497623">
    <property type="component" value="Unassembled WGS sequence"/>
</dbReference>
<evidence type="ECO:0000313" key="12">
    <source>
        <dbReference type="Proteomes" id="UP001497623"/>
    </source>
</evidence>
<dbReference type="PANTHER" id="PTHR42643">
    <property type="entry name" value="IONOTROPIC RECEPTOR 20A-RELATED"/>
    <property type="match status" value="1"/>
</dbReference>
<evidence type="ECO:0000256" key="3">
    <source>
        <dbReference type="ARBA" id="ARBA00022475"/>
    </source>
</evidence>
<accession>A0AAV2PH41</accession>
<feature type="domain" description="Ionotropic glutamate receptor C-terminal" evidence="10">
    <location>
        <begin position="89"/>
        <end position="191"/>
    </location>
</feature>
<dbReference type="GO" id="GO:0005886">
    <property type="term" value="C:plasma membrane"/>
    <property type="evidence" value="ECO:0007669"/>
    <property type="project" value="UniProtKB-SubCell"/>
</dbReference>
<dbReference type="EMBL" id="CAXKWB010000034">
    <property type="protein sequence ID" value="CAL4058744.1"/>
    <property type="molecule type" value="Genomic_DNA"/>
</dbReference>
<evidence type="ECO:0000256" key="5">
    <source>
        <dbReference type="ARBA" id="ARBA00022989"/>
    </source>
</evidence>
<keyword evidence="12" id="KW-1185">Reference proteome</keyword>